<dbReference type="OrthoDB" id="439943at2759"/>
<keyword evidence="5" id="KW-1185">Reference proteome</keyword>
<feature type="region of interest" description="Disordered" evidence="3">
    <location>
        <begin position="37"/>
        <end position="56"/>
    </location>
</feature>
<dbReference type="FunFam" id="3.90.550.10:FF:000051">
    <property type="entry name" value="Alpha-1,2-mannosyltransferase (Ktr4)"/>
    <property type="match status" value="1"/>
</dbReference>
<accession>A0A8H7PXA3</accession>
<dbReference type="Pfam" id="PF01793">
    <property type="entry name" value="Glyco_transf_15"/>
    <property type="match status" value="1"/>
</dbReference>
<dbReference type="GO" id="GO:0000026">
    <property type="term" value="F:alpha-1,2-mannosyltransferase activity"/>
    <property type="evidence" value="ECO:0007669"/>
    <property type="project" value="TreeGrafter"/>
</dbReference>
<dbReference type="Gene3D" id="3.90.550.10">
    <property type="entry name" value="Spore Coat Polysaccharide Biosynthesis Protein SpsA, Chain A"/>
    <property type="match status" value="1"/>
</dbReference>
<feature type="compositionally biased region" description="Low complexity" evidence="3">
    <location>
        <begin position="569"/>
        <end position="591"/>
    </location>
</feature>
<dbReference type="GO" id="GO:0000032">
    <property type="term" value="P:cell wall mannoprotein biosynthetic process"/>
    <property type="evidence" value="ECO:0007669"/>
    <property type="project" value="TreeGrafter"/>
</dbReference>
<feature type="compositionally biased region" description="Acidic residues" evidence="3">
    <location>
        <begin position="136"/>
        <end position="150"/>
    </location>
</feature>
<organism evidence="4 5">
    <name type="scientific">Mortierella isabellina</name>
    <name type="common">Filamentous fungus</name>
    <name type="synonym">Umbelopsis isabellina</name>
    <dbReference type="NCBI Taxonomy" id="91625"/>
    <lineage>
        <taxon>Eukaryota</taxon>
        <taxon>Fungi</taxon>
        <taxon>Fungi incertae sedis</taxon>
        <taxon>Mucoromycota</taxon>
        <taxon>Mucoromycotina</taxon>
        <taxon>Umbelopsidomycetes</taxon>
        <taxon>Umbelopsidales</taxon>
        <taxon>Umbelopsidaceae</taxon>
        <taxon>Umbelopsis</taxon>
    </lineage>
</organism>
<proteinExistence type="inferred from homology"/>
<dbReference type="GO" id="GO:0005794">
    <property type="term" value="C:Golgi apparatus"/>
    <property type="evidence" value="ECO:0007669"/>
    <property type="project" value="TreeGrafter"/>
</dbReference>
<dbReference type="InterPro" id="IPR002685">
    <property type="entry name" value="Glyco_trans_15"/>
</dbReference>
<gene>
    <name evidence="4" type="ORF">INT43_008435</name>
</gene>
<dbReference type="PANTHER" id="PTHR31121">
    <property type="entry name" value="ALPHA-1,2 MANNOSYLTRANSFERASE KTR1"/>
    <property type="match status" value="1"/>
</dbReference>
<evidence type="ECO:0000313" key="4">
    <source>
        <dbReference type="EMBL" id="KAG2180856.1"/>
    </source>
</evidence>
<feature type="region of interest" description="Disordered" evidence="3">
    <location>
        <begin position="564"/>
        <end position="591"/>
    </location>
</feature>
<dbReference type="SUPFAM" id="SSF53448">
    <property type="entry name" value="Nucleotide-diphospho-sugar transferases"/>
    <property type="match status" value="1"/>
</dbReference>
<dbReference type="GO" id="GO:0006487">
    <property type="term" value="P:protein N-linked glycosylation"/>
    <property type="evidence" value="ECO:0007669"/>
    <property type="project" value="TreeGrafter"/>
</dbReference>
<feature type="non-terminal residue" evidence="4">
    <location>
        <position position="1"/>
    </location>
</feature>
<evidence type="ECO:0000256" key="2">
    <source>
        <dbReference type="ARBA" id="ARBA00022679"/>
    </source>
</evidence>
<feature type="compositionally biased region" description="Low complexity" evidence="3">
    <location>
        <begin position="100"/>
        <end position="117"/>
    </location>
</feature>
<dbReference type="InterPro" id="IPR029044">
    <property type="entry name" value="Nucleotide-diphossugar_trans"/>
</dbReference>
<comment type="caution">
    <text evidence="4">The sequence shown here is derived from an EMBL/GenBank/DDBJ whole genome shotgun (WGS) entry which is preliminary data.</text>
</comment>
<evidence type="ECO:0000256" key="3">
    <source>
        <dbReference type="SAM" id="MobiDB-lite"/>
    </source>
</evidence>
<dbReference type="AlphaFoldDB" id="A0A8H7PXA3"/>
<dbReference type="Proteomes" id="UP000654370">
    <property type="component" value="Unassembled WGS sequence"/>
</dbReference>
<evidence type="ECO:0000256" key="1">
    <source>
        <dbReference type="ARBA" id="ARBA00007677"/>
    </source>
</evidence>
<protein>
    <submittedName>
        <fullName evidence="4">Uncharacterized protein</fullName>
    </submittedName>
</protein>
<sequence length="591" mass="67791">MLLFSGKTSDIANAVSDESLKVVALAEEKEREVVIDLGSKSAEGGHPGFDWEEHDSLGEPQIIDKVNADVQAALAAEEKMKEEKAIEAKKQTEKDDVEKSTNVTSDDSVSDNTLNVVTADEMDSEADSTYDRENALPEDEEDTAEEDFTSDNDSKESESYANAENQSLETDPADHLPLEFDHNLWEVEPRQLVLETVAEFPKTLKKASPYIFDYQDTSKGTKNSSRAVCKGLKCERRANAVIVILCRNSELVPMRRTLRQFEDRFNRKYQYPYVFLNDDDFSDEFKESIKALTSSKVTFGNINEDMWSYPEFVNQSVAADQLMDYQARGVMYGGSLSYRHMCRFNSGFFYNHPLIQPYEYYWRVEPGVHFYCDLDYDPFLYMQDNGKQYGFNIALEELPETIPTLWDHTMNFAHLNQLNTTLLRFFGNPMEGYNLCHFWSNFEIANLNLWRRPEYQAYFNYLDSTGNFFYERWGDAIVHSLAAGMFLKKSEVHFFDDIGYKHDSFAHCTDDGIHGKCMCPDDTPNFDYMWGSCFADWNLYPEGGKTWNFLPDGKQLLGKHIMAGHKGQQKPAPTPAAKKTPQQKQPSSSKQ</sequence>
<feature type="compositionally biased region" description="Basic and acidic residues" evidence="3">
    <location>
        <begin position="77"/>
        <end position="99"/>
    </location>
</feature>
<reference evidence="4" key="1">
    <citation type="submission" date="2020-12" db="EMBL/GenBank/DDBJ databases">
        <title>Metabolic potential, ecology and presence of endohyphal bacteria is reflected in genomic diversity of Mucoromycotina.</title>
        <authorList>
            <person name="Muszewska A."/>
            <person name="Okrasinska A."/>
            <person name="Steczkiewicz K."/>
            <person name="Drgas O."/>
            <person name="Orlowska M."/>
            <person name="Perlinska-Lenart U."/>
            <person name="Aleksandrzak-Piekarczyk T."/>
            <person name="Szatraj K."/>
            <person name="Zielenkiewicz U."/>
            <person name="Pilsyk S."/>
            <person name="Malc E."/>
            <person name="Mieczkowski P."/>
            <person name="Kruszewska J.S."/>
            <person name="Biernat P."/>
            <person name="Pawlowska J."/>
        </authorList>
    </citation>
    <scope>NUCLEOTIDE SEQUENCE</scope>
    <source>
        <strain evidence="4">WA0000067209</strain>
    </source>
</reference>
<dbReference type="PANTHER" id="PTHR31121:SF2">
    <property type="entry name" value="MANNOSYLTRANSFERASE KTR5-RELATED"/>
    <property type="match status" value="1"/>
</dbReference>
<keyword evidence="2" id="KW-0808">Transferase</keyword>
<comment type="similarity">
    <text evidence="1">Belongs to the glycosyltransferase 15 family.</text>
</comment>
<feature type="region of interest" description="Disordered" evidence="3">
    <location>
        <begin position="77"/>
        <end position="166"/>
    </location>
</feature>
<name>A0A8H7PXA3_MORIS</name>
<dbReference type="EMBL" id="JAEPQZ010000005">
    <property type="protein sequence ID" value="KAG2180856.1"/>
    <property type="molecule type" value="Genomic_DNA"/>
</dbReference>
<dbReference type="GO" id="GO:0016020">
    <property type="term" value="C:membrane"/>
    <property type="evidence" value="ECO:0007669"/>
    <property type="project" value="InterPro"/>
</dbReference>
<evidence type="ECO:0000313" key="5">
    <source>
        <dbReference type="Proteomes" id="UP000654370"/>
    </source>
</evidence>